<dbReference type="RefSeq" id="WP_046240254.1">
    <property type="nucleotide sequence ID" value="NZ_CBCSDN010000019.1"/>
</dbReference>
<proteinExistence type="predicted"/>
<evidence type="ECO:0008006" key="3">
    <source>
        <dbReference type="Google" id="ProtNLM"/>
    </source>
</evidence>
<name>A0ABM6E3X0_9BURK</name>
<evidence type="ECO:0000313" key="2">
    <source>
        <dbReference type="Proteomes" id="UP000095607"/>
    </source>
</evidence>
<accession>A0ABM6E3X0</accession>
<gene>
    <name evidence="1" type="ORF">BI380_11155</name>
</gene>
<dbReference type="EMBL" id="CP017420">
    <property type="protein sequence ID" value="AOV01876.1"/>
    <property type="molecule type" value="Genomic_DNA"/>
</dbReference>
<organism evidence="1 2">
    <name type="scientific">Delftia tsuruhatensis</name>
    <dbReference type="NCBI Taxonomy" id="180282"/>
    <lineage>
        <taxon>Bacteria</taxon>
        <taxon>Pseudomonadati</taxon>
        <taxon>Pseudomonadota</taxon>
        <taxon>Betaproteobacteria</taxon>
        <taxon>Burkholderiales</taxon>
        <taxon>Comamonadaceae</taxon>
        <taxon>Delftia</taxon>
    </lineage>
</organism>
<dbReference type="Proteomes" id="UP000095607">
    <property type="component" value="Chromosome"/>
</dbReference>
<evidence type="ECO:0000313" key="1">
    <source>
        <dbReference type="EMBL" id="AOV01876.1"/>
    </source>
</evidence>
<reference evidence="1 2" key="1">
    <citation type="submission" date="2016-09" db="EMBL/GenBank/DDBJ databases">
        <title>Complete genome sequence of Deltia acidovorans CM13 isolated from murine proximal colonic tissue.</title>
        <authorList>
            <person name="Saffarian A."/>
        </authorList>
    </citation>
    <scope>NUCLEOTIDE SEQUENCE [LARGE SCALE GENOMIC DNA]</scope>
    <source>
        <strain evidence="1 2">CM13</strain>
    </source>
</reference>
<protein>
    <recommendedName>
        <fullName evidence="3">Phage protein</fullName>
    </recommendedName>
</protein>
<sequence>MSKPACRACSHWQPDTSDARMVRLGFAHCGKRYAPGHTFAATTQCDQFDPMPTELLDARRKVAAERVQQLNEKEAARGSQK</sequence>
<keyword evidence="2" id="KW-1185">Reference proteome</keyword>